<name>A0AAN6Q809_9PEZI</name>
<sequence length="430" mass="46131">MASLSASTSPRLSVGEGLSLLFKLAVLFPPNLLVSLLRSYTLAALRGIPLQHFATCAFYRVALHGLTPRQLQFIQPSTEAVYAAWLTRRQSRAAAANLKHKRDSNSNGNGNGNGDPEAAFLASRLRLDTEPLPDGRSSLLWIGDRQRATRFVLFFHGGGYMAPALPGHLEWCARAYLLASPAARKSNAACEGAKEEEVAVAVLQYTLCPEGRYPTQLRQAAAALAHLFASGRVRPGNLVLGGDSAGGNLMAQVLGHLLRPNAAVGGPVEGLSLLRAGGERLAGAFLVSPVLSVSSRWASVRRNGGIDMLSASSAATLKYWMLEGVEEYEAEVGEGKGWAMPMDLEDVEGWFRGLDSIVKDVYVTVGEQEVLLDHGVGFADAVRRGNPGLTVQLDVMKNEAHDWILMEGGKGVDGDAMKRMRAWFVGVLGL</sequence>
<proteinExistence type="predicted"/>
<dbReference type="InterPro" id="IPR013094">
    <property type="entry name" value="AB_hydrolase_3"/>
</dbReference>
<feature type="region of interest" description="Disordered" evidence="2">
    <location>
        <begin position="96"/>
        <end position="115"/>
    </location>
</feature>
<accession>A0AAN6Q809</accession>
<feature type="domain" description="Alpha/beta hydrolase fold-3" evidence="3">
    <location>
        <begin position="152"/>
        <end position="404"/>
    </location>
</feature>
<dbReference type="AlphaFoldDB" id="A0AAN6Q809"/>
<keyword evidence="5" id="KW-1185">Reference proteome</keyword>
<dbReference type="InterPro" id="IPR029058">
    <property type="entry name" value="AB_hydrolase_fold"/>
</dbReference>
<dbReference type="SUPFAM" id="SSF53474">
    <property type="entry name" value="alpha/beta-Hydrolases"/>
    <property type="match status" value="1"/>
</dbReference>
<evidence type="ECO:0000256" key="1">
    <source>
        <dbReference type="ARBA" id="ARBA00022801"/>
    </source>
</evidence>
<dbReference type="Pfam" id="PF07859">
    <property type="entry name" value="Abhydrolase_3"/>
    <property type="match status" value="1"/>
</dbReference>
<keyword evidence="1" id="KW-0378">Hydrolase</keyword>
<organism evidence="4 5">
    <name type="scientific">Parathielavia hyrcaniae</name>
    <dbReference type="NCBI Taxonomy" id="113614"/>
    <lineage>
        <taxon>Eukaryota</taxon>
        <taxon>Fungi</taxon>
        <taxon>Dikarya</taxon>
        <taxon>Ascomycota</taxon>
        <taxon>Pezizomycotina</taxon>
        <taxon>Sordariomycetes</taxon>
        <taxon>Sordariomycetidae</taxon>
        <taxon>Sordariales</taxon>
        <taxon>Chaetomiaceae</taxon>
        <taxon>Parathielavia</taxon>
    </lineage>
</organism>
<evidence type="ECO:0000313" key="5">
    <source>
        <dbReference type="Proteomes" id="UP001305647"/>
    </source>
</evidence>
<dbReference type="Proteomes" id="UP001305647">
    <property type="component" value="Unassembled WGS sequence"/>
</dbReference>
<dbReference type="EMBL" id="MU863631">
    <property type="protein sequence ID" value="KAK4102427.1"/>
    <property type="molecule type" value="Genomic_DNA"/>
</dbReference>
<reference evidence="4" key="1">
    <citation type="journal article" date="2023" name="Mol. Phylogenet. Evol.">
        <title>Genome-scale phylogeny and comparative genomics of the fungal order Sordariales.</title>
        <authorList>
            <person name="Hensen N."/>
            <person name="Bonometti L."/>
            <person name="Westerberg I."/>
            <person name="Brannstrom I.O."/>
            <person name="Guillou S."/>
            <person name="Cros-Aarteil S."/>
            <person name="Calhoun S."/>
            <person name="Haridas S."/>
            <person name="Kuo A."/>
            <person name="Mondo S."/>
            <person name="Pangilinan J."/>
            <person name="Riley R."/>
            <person name="LaButti K."/>
            <person name="Andreopoulos B."/>
            <person name="Lipzen A."/>
            <person name="Chen C."/>
            <person name="Yan M."/>
            <person name="Daum C."/>
            <person name="Ng V."/>
            <person name="Clum A."/>
            <person name="Steindorff A."/>
            <person name="Ohm R.A."/>
            <person name="Martin F."/>
            <person name="Silar P."/>
            <person name="Natvig D.O."/>
            <person name="Lalanne C."/>
            <person name="Gautier V."/>
            <person name="Ament-Velasquez S.L."/>
            <person name="Kruys A."/>
            <person name="Hutchinson M.I."/>
            <person name="Powell A.J."/>
            <person name="Barry K."/>
            <person name="Miller A.N."/>
            <person name="Grigoriev I.V."/>
            <person name="Debuchy R."/>
            <person name="Gladieux P."/>
            <person name="Hiltunen Thoren M."/>
            <person name="Johannesson H."/>
        </authorList>
    </citation>
    <scope>NUCLEOTIDE SEQUENCE</scope>
    <source>
        <strain evidence="4">CBS 757.83</strain>
    </source>
</reference>
<protein>
    <submittedName>
        <fullName evidence="4">Alpha/beta-hydrolase</fullName>
    </submittedName>
</protein>
<evidence type="ECO:0000259" key="3">
    <source>
        <dbReference type="Pfam" id="PF07859"/>
    </source>
</evidence>
<gene>
    <name evidence="4" type="ORF">N658DRAFT_337705</name>
</gene>
<reference evidence="4" key="2">
    <citation type="submission" date="2023-05" db="EMBL/GenBank/DDBJ databases">
        <authorList>
            <consortium name="Lawrence Berkeley National Laboratory"/>
            <person name="Steindorff A."/>
            <person name="Hensen N."/>
            <person name="Bonometti L."/>
            <person name="Westerberg I."/>
            <person name="Brannstrom I.O."/>
            <person name="Guillou S."/>
            <person name="Cros-Aarteil S."/>
            <person name="Calhoun S."/>
            <person name="Haridas S."/>
            <person name="Kuo A."/>
            <person name="Mondo S."/>
            <person name="Pangilinan J."/>
            <person name="Riley R."/>
            <person name="Labutti K."/>
            <person name="Andreopoulos B."/>
            <person name="Lipzen A."/>
            <person name="Chen C."/>
            <person name="Yanf M."/>
            <person name="Daum C."/>
            <person name="Ng V."/>
            <person name="Clum A."/>
            <person name="Ohm R."/>
            <person name="Martin F."/>
            <person name="Silar P."/>
            <person name="Natvig D."/>
            <person name="Lalanne C."/>
            <person name="Gautier V."/>
            <person name="Ament-Velasquez S.L."/>
            <person name="Kruys A."/>
            <person name="Hutchinson M.I."/>
            <person name="Powell A.J."/>
            <person name="Barry K."/>
            <person name="Miller A.N."/>
            <person name="Grigoriev I.V."/>
            <person name="Debuchy R."/>
            <person name="Gladieux P."/>
            <person name="Thoren M.H."/>
            <person name="Johannesson H."/>
        </authorList>
    </citation>
    <scope>NUCLEOTIDE SEQUENCE</scope>
    <source>
        <strain evidence="4">CBS 757.83</strain>
    </source>
</reference>
<dbReference type="InterPro" id="IPR050300">
    <property type="entry name" value="GDXG_lipolytic_enzyme"/>
</dbReference>
<dbReference type="GO" id="GO:0016787">
    <property type="term" value="F:hydrolase activity"/>
    <property type="evidence" value="ECO:0007669"/>
    <property type="project" value="UniProtKB-KW"/>
</dbReference>
<dbReference type="PANTHER" id="PTHR48081:SF31">
    <property type="entry name" value="STERYL ACETYL HYDROLASE MUG81-RELATED"/>
    <property type="match status" value="1"/>
</dbReference>
<evidence type="ECO:0000256" key="2">
    <source>
        <dbReference type="SAM" id="MobiDB-lite"/>
    </source>
</evidence>
<dbReference type="PANTHER" id="PTHR48081">
    <property type="entry name" value="AB HYDROLASE SUPERFAMILY PROTEIN C4A8.06C"/>
    <property type="match status" value="1"/>
</dbReference>
<dbReference type="Gene3D" id="3.40.50.1820">
    <property type="entry name" value="alpha/beta hydrolase"/>
    <property type="match status" value="1"/>
</dbReference>
<evidence type="ECO:0000313" key="4">
    <source>
        <dbReference type="EMBL" id="KAK4102427.1"/>
    </source>
</evidence>
<comment type="caution">
    <text evidence="4">The sequence shown here is derived from an EMBL/GenBank/DDBJ whole genome shotgun (WGS) entry which is preliminary data.</text>
</comment>